<proteinExistence type="predicted"/>
<dbReference type="EMBL" id="CP146609">
    <property type="protein sequence ID" value="WWX23058.1"/>
    <property type="molecule type" value="Genomic_DNA"/>
</dbReference>
<organism evidence="1 2">
    <name type="scientific">Pseudodesulfovibrio methanolicus</name>
    <dbReference type="NCBI Taxonomy" id="3126690"/>
    <lineage>
        <taxon>Bacteria</taxon>
        <taxon>Pseudomonadati</taxon>
        <taxon>Thermodesulfobacteriota</taxon>
        <taxon>Desulfovibrionia</taxon>
        <taxon>Desulfovibrionales</taxon>
        <taxon>Desulfovibrionaceae</taxon>
    </lineage>
</organism>
<reference evidence="1 2" key="1">
    <citation type="submission" date="2024-03" db="EMBL/GenBank/DDBJ databases">
        <title>Phenotype and Genome Characterization of a Sulfate-Reducing Bacterium Pseudodesulfovibrio sp. strain 5S69, isolated from Petroleum Reservoir in Tatarstan (Russia).</title>
        <authorList>
            <person name="Bidzhieva S.K."/>
            <person name="Kadnikov V."/>
            <person name="Tourova T.P."/>
            <person name="Samigullina S.R."/>
            <person name="Sokolova D.S."/>
            <person name="Poltaraus A.B."/>
            <person name="Avtukh A.N."/>
            <person name="Tereshina V.M."/>
            <person name="Mardanov A.V."/>
            <person name="Nazina T.N."/>
        </authorList>
    </citation>
    <scope>NUCLEOTIDE SEQUENCE [LARGE SCALE GENOMIC DNA]</scope>
    <source>
        <strain evidence="1 2">5S69</strain>
    </source>
</reference>
<dbReference type="Proteomes" id="UP001385389">
    <property type="component" value="Chromosome"/>
</dbReference>
<dbReference type="RefSeq" id="WP_338668773.1">
    <property type="nucleotide sequence ID" value="NZ_CP146609.1"/>
</dbReference>
<evidence type="ECO:0000313" key="1">
    <source>
        <dbReference type="EMBL" id="WWX23058.1"/>
    </source>
</evidence>
<accession>A0ABZ2J2S4</accession>
<name>A0ABZ2J2S4_9BACT</name>
<keyword evidence="2" id="KW-1185">Reference proteome</keyword>
<protein>
    <submittedName>
        <fullName evidence="1">Uncharacterized protein</fullName>
    </submittedName>
</protein>
<sequence length="50" mass="5334">MAIAPCSPGYFDRYRISAKLGKGVSCTTAQETAKPENRCGNVRVDSPDTA</sequence>
<gene>
    <name evidence="1" type="ORF">V8V93_02385</name>
</gene>
<evidence type="ECO:0000313" key="2">
    <source>
        <dbReference type="Proteomes" id="UP001385389"/>
    </source>
</evidence>